<evidence type="ECO:0000313" key="2">
    <source>
        <dbReference type="EMBL" id="PNP43957.1"/>
    </source>
</evidence>
<dbReference type="AlphaFoldDB" id="A0A2K0TEM7"/>
<evidence type="ECO:0000256" key="1">
    <source>
        <dbReference type="SAM" id="MobiDB-lite"/>
    </source>
</evidence>
<dbReference type="Proteomes" id="UP000236546">
    <property type="component" value="Unassembled WGS sequence"/>
</dbReference>
<dbReference type="OrthoDB" id="4850587at2759"/>
<comment type="caution">
    <text evidence="2">The sequence shown here is derived from an EMBL/GenBank/DDBJ whole genome shotgun (WGS) entry which is preliminary data.</text>
</comment>
<feature type="region of interest" description="Disordered" evidence="1">
    <location>
        <begin position="154"/>
        <end position="223"/>
    </location>
</feature>
<organism evidence="2 3">
    <name type="scientific">Trichoderma gamsii</name>
    <dbReference type="NCBI Taxonomy" id="398673"/>
    <lineage>
        <taxon>Eukaryota</taxon>
        <taxon>Fungi</taxon>
        <taxon>Dikarya</taxon>
        <taxon>Ascomycota</taxon>
        <taxon>Pezizomycotina</taxon>
        <taxon>Sordariomycetes</taxon>
        <taxon>Hypocreomycetidae</taxon>
        <taxon>Hypocreales</taxon>
        <taxon>Hypocreaceae</taxon>
        <taxon>Trichoderma</taxon>
    </lineage>
</organism>
<proteinExistence type="predicted"/>
<feature type="region of interest" description="Disordered" evidence="1">
    <location>
        <begin position="1"/>
        <end position="100"/>
    </location>
</feature>
<dbReference type="EMBL" id="MTYH01000036">
    <property type="protein sequence ID" value="PNP43957.1"/>
    <property type="molecule type" value="Genomic_DNA"/>
</dbReference>
<reference evidence="2 3" key="1">
    <citation type="submission" date="2017-02" db="EMBL/GenBank/DDBJ databases">
        <title>Genomes of Trichoderma spp. with biocontrol activity.</title>
        <authorList>
            <person name="Gardiner D."/>
            <person name="Kazan K."/>
            <person name="Vos C."/>
            <person name="Harvey P."/>
        </authorList>
    </citation>
    <scope>NUCLEOTIDE SEQUENCE [LARGE SCALE GENOMIC DNA]</scope>
    <source>
        <strain evidence="2 3">A5MH</strain>
    </source>
</reference>
<name>A0A2K0TEM7_9HYPO</name>
<protein>
    <submittedName>
        <fullName evidence="2">Uncharacterized protein</fullName>
    </submittedName>
</protein>
<feature type="compositionally biased region" description="Basic and acidic residues" evidence="1">
    <location>
        <begin position="87"/>
        <end position="100"/>
    </location>
</feature>
<accession>A0A2K0TEM7</accession>
<evidence type="ECO:0000313" key="3">
    <source>
        <dbReference type="Proteomes" id="UP000236546"/>
    </source>
</evidence>
<gene>
    <name evidence="2" type="ORF">TGAMA5MH_04242</name>
</gene>
<sequence>MDQPRPPLRQYTGNLSAVRPATASPAPQLRPQPSFRDRFWSASSSNYHGEDNVIQEPQNNLTKKGPYVPRNAASGFSRTAMSPREQQLGRKVERRPSKDSVIDVYASSPLSELAAGHLYIHTGSEPQSSTTDFTDFMTTAQNEERLRRAANAVHARSQYRDSGYYSPSTGGRTDGRCSPSVPSSASATGLKKLKSQPSMRTFGQRIADYIKPPRDESLPPMRR</sequence>